<dbReference type="RefSeq" id="XP_028867939.1">
    <property type="nucleotide sequence ID" value="XM_029012106.1"/>
</dbReference>
<dbReference type="EMBL" id="BDSA01000003">
    <property type="protein sequence ID" value="GBE61696.1"/>
    <property type="molecule type" value="Genomic_DNA"/>
</dbReference>
<dbReference type="AlphaFoldDB" id="A0A2H6KFC9"/>
<organism evidence="1 2">
    <name type="scientific">Babesia ovata</name>
    <dbReference type="NCBI Taxonomy" id="189622"/>
    <lineage>
        <taxon>Eukaryota</taxon>
        <taxon>Sar</taxon>
        <taxon>Alveolata</taxon>
        <taxon>Apicomplexa</taxon>
        <taxon>Aconoidasida</taxon>
        <taxon>Piroplasmida</taxon>
        <taxon>Babesiidae</taxon>
        <taxon>Babesia</taxon>
    </lineage>
</organism>
<sequence length="641" mass="71940">MEMESDDAQCGSNVAVLGPQSDPDSVLSTAAGLIRNYDYLEALSLLRDFEKVYTDNGDAEALSHISGLQAEIHVLLGEYKEAMRCLQRSTFSRTSALAAAGVALHVKPKSKATDLSASISDMLTRCMSNCSDEDHIPPNTHALLLEWSRRAGRLSQLHDWTVRAKKRGGGIRFFRDYPSLAPYLRTIALLQCEWLVDCGASQEGIIPYVTLDPLSYMDPASDSGTALIRSICDGVEYALHRERHFVFYAGSLPLSLICLTRHLKELGGSTLDRLHSKRRVNVVDGDGASRNTESPEERVFVKTKAAERPTKFMRLTPTSYESRPRRRRIVGSRRGSAWPCRRKQRMSLERTGRYPRHLMPSRGMEKRVSHIISERLRMHSHWSFFELGMLFFEVLSRYHHLLARNREMYTLYLCLLLHYIRRGLSWRYQSQSMSNGCLFTPSPPVDAWLLNDHDPICVRFRQTLRLCGPSVLCLIADVIRCPSAALADLSDGLPVGSPAELLNAAFGHLSSLLLLLASPSGAQTDLGDVVLRARVLFVMAKRLIREHLPRRGAVLGPRCRSALRALSDTEICLKALHASAQAQSYVGMRSNVHLLLCLRHRGRKVNFHNSLTHGSFDLGAAAVDRRWLSVLRTLQGYSMHA</sequence>
<dbReference type="VEuPathDB" id="PiroplasmaDB:BOVATA_031890"/>
<accession>A0A2H6KFC9</accession>
<keyword evidence="2" id="KW-1185">Reference proteome</keyword>
<comment type="caution">
    <text evidence="1">The sequence shown here is derived from an EMBL/GenBank/DDBJ whole genome shotgun (WGS) entry which is preliminary data.</text>
</comment>
<name>A0A2H6KFC9_9APIC</name>
<protein>
    <submittedName>
        <fullName evidence="1">PTS lactose transporter subunit IIC, putative</fullName>
    </submittedName>
</protein>
<gene>
    <name evidence="1" type="ORF">BOVATA_031890</name>
</gene>
<dbReference type="Proteomes" id="UP000236319">
    <property type="component" value="Unassembled WGS sequence"/>
</dbReference>
<evidence type="ECO:0000313" key="1">
    <source>
        <dbReference type="EMBL" id="GBE61696.1"/>
    </source>
</evidence>
<reference evidence="1 2" key="1">
    <citation type="journal article" date="2017" name="BMC Genomics">
        <title>Whole-genome assembly of Babesia ovata and comparative genomics between closely related pathogens.</title>
        <authorList>
            <person name="Yamagishi J."/>
            <person name="Asada M."/>
            <person name="Hakimi H."/>
            <person name="Tanaka T.Q."/>
            <person name="Sugimoto C."/>
            <person name="Kawazu S."/>
        </authorList>
    </citation>
    <scope>NUCLEOTIDE SEQUENCE [LARGE SCALE GENOMIC DNA]</scope>
    <source>
        <strain evidence="1 2">Miyake</strain>
    </source>
</reference>
<proteinExistence type="predicted"/>
<dbReference type="GeneID" id="39875466"/>
<evidence type="ECO:0000313" key="2">
    <source>
        <dbReference type="Proteomes" id="UP000236319"/>
    </source>
</evidence>
<dbReference type="OrthoDB" id="366438at2759"/>